<comment type="caution">
    <text evidence="2">The sequence shown here is derived from an EMBL/GenBank/DDBJ whole genome shotgun (WGS) entry which is preliminary data.</text>
</comment>
<keyword evidence="1" id="KW-0472">Membrane</keyword>
<evidence type="ECO:0008006" key="4">
    <source>
        <dbReference type="Google" id="ProtNLM"/>
    </source>
</evidence>
<accession>A0AAV8A6V3</accession>
<feature type="transmembrane region" description="Helical" evidence="1">
    <location>
        <begin position="65"/>
        <end position="89"/>
    </location>
</feature>
<keyword evidence="1" id="KW-0812">Transmembrane</keyword>
<feature type="transmembrane region" description="Helical" evidence="1">
    <location>
        <begin position="276"/>
        <end position="307"/>
    </location>
</feature>
<feature type="transmembrane region" description="Helical" evidence="1">
    <location>
        <begin position="163"/>
        <end position="186"/>
    </location>
</feature>
<evidence type="ECO:0000256" key="1">
    <source>
        <dbReference type="SAM" id="Phobius"/>
    </source>
</evidence>
<proteinExistence type="predicted"/>
<feature type="transmembrane region" description="Helical" evidence="1">
    <location>
        <begin position="236"/>
        <end position="256"/>
    </location>
</feature>
<dbReference type="Proteomes" id="UP001146793">
    <property type="component" value="Unassembled WGS sequence"/>
</dbReference>
<keyword evidence="1" id="KW-1133">Transmembrane helix</keyword>
<dbReference type="AlphaFoldDB" id="A0AAV8A6V3"/>
<evidence type="ECO:0000313" key="3">
    <source>
        <dbReference type="Proteomes" id="UP001146793"/>
    </source>
</evidence>
<organism evidence="2 3">
    <name type="scientific">Anaeramoeba flamelloides</name>
    <dbReference type="NCBI Taxonomy" id="1746091"/>
    <lineage>
        <taxon>Eukaryota</taxon>
        <taxon>Metamonada</taxon>
        <taxon>Anaeramoebidae</taxon>
        <taxon>Anaeramoeba</taxon>
    </lineage>
</organism>
<protein>
    <recommendedName>
        <fullName evidence="4">Transmembrane protein</fullName>
    </recommendedName>
</protein>
<gene>
    <name evidence="2" type="ORF">M0812_00980</name>
</gene>
<dbReference type="EMBL" id="JANTQA010000015">
    <property type="protein sequence ID" value="KAJ3448500.1"/>
    <property type="molecule type" value="Genomic_DNA"/>
</dbReference>
<name>A0AAV8A6V3_9EUKA</name>
<sequence length="322" mass="38071">MSDHVIDPLMGMSTKPDRPEADLMLYTENIYGYKNIITEQCEGDLDLLQIKKEIKPKRNTFQIKMALKVIFLLIIYSLVAWQGVIYIILANKFYKSGGYFVLQPSNKVKNQRVYYISEDSLQNHNINYTKNAFYTFQKEKFSCVTLNGKYMVSEMFHNDTSALFINLIFLSVWILFNIINLVFFIINIKKQILKHQYENVWKDRIDNKKKKNQAFSKQERITLFLKQRFFAWKQKSIFLVSFFSPLLMIFLIFLYNGDCLESKLSKFISIEHSINIFAISSFLFSLFFIIQCESIIMQVLGSILVLWLQRKHFILLKCEGTL</sequence>
<reference evidence="2" key="1">
    <citation type="submission" date="2022-08" db="EMBL/GenBank/DDBJ databases">
        <title>Novel sulphate-reducing endosymbionts in the free-living metamonad Anaeramoeba.</title>
        <authorList>
            <person name="Jerlstrom-Hultqvist J."/>
            <person name="Cepicka I."/>
            <person name="Gallot-Lavallee L."/>
            <person name="Salas-Leiva D."/>
            <person name="Curtis B.A."/>
            <person name="Zahonova K."/>
            <person name="Pipaliya S."/>
            <person name="Dacks J."/>
            <person name="Roger A.J."/>
        </authorList>
    </citation>
    <scope>NUCLEOTIDE SEQUENCE</scope>
    <source>
        <strain evidence="2">Busselton2</strain>
    </source>
</reference>
<evidence type="ECO:0000313" key="2">
    <source>
        <dbReference type="EMBL" id="KAJ3448500.1"/>
    </source>
</evidence>